<comment type="caution">
    <text evidence="1">The sequence shown here is derived from an EMBL/GenBank/DDBJ whole genome shotgun (WGS) entry which is preliminary data.</text>
</comment>
<gene>
    <name evidence="1" type="ORF">BpHYR1_026516</name>
</gene>
<dbReference type="AlphaFoldDB" id="A0A3M7QUU1"/>
<sequence length="149" mass="17093">MISFEYYLINYRKINILSGESIRDLVILIWLIGKSRYEFLKFAPNILLQPKKNDRFVALLASTNFSVKIITCVLPRKNNSKQNFIKTKILQNLALKVFELLIQLNQRPEAASTDLDINTEVPSLKEIEAAIKVLKNRKAPGIDEVTAEM</sequence>
<dbReference type="OrthoDB" id="6782522at2759"/>
<organism evidence="1 2">
    <name type="scientific">Brachionus plicatilis</name>
    <name type="common">Marine rotifer</name>
    <name type="synonym">Brachionus muelleri</name>
    <dbReference type="NCBI Taxonomy" id="10195"/>
    <lineage>
        <taxon>Eukaryota</taxon>
        <taxon>Metazoa</taxon>
        <taxon>Spiralia</taxon>
        <taxon>Gnathifera</taxon>
        <taxon>Rotifera</taxon>
        <taxon>Eurotatoria</taxon>
        <taxon>Monogononta</taxon>
        <taxon>Pseudotrocha</taxon>
        <taxon>Ploima</taxon>
        <taxon>Brachionidae</taxon>
        <taxon>Brachionus</taxon>
    </lineage>
</organism>
<evidence type="ECO:0000313" key="1">
    <source>
        <dbReference type="EMBL" id="RNA14725.1"/>
    </source>
</evidence>
<accession>A0A3M7QUU1</accession>
<protein>
    <submittedName>
        <fullName evidence="1">Uncharacterized protein</fullName>
    </submittedName>
</protein>
<proteinExistence type="predicted"/>
<evidence type="ECO:0000313" key="2">
    <source>
        <dbReference type="Proteomes" id="UP000276133"/>
    </source>
</evidence>
<keyword evidence="2" id="KW-1185">Reference proteome</keyword>
<dbReference type="Proteomes" id="UP000276133">
    <property type="component" value="Unassembled WGS sequence"/>
</dbReference>
<name>A0A3M7QUU1_BRAPC</name>
<dbReference type="EMBL" id="REGN01005118">
    <property type="protein sequence ID" value="RNA14725.1"/>
    <property type="molecule type" value="Genomic_DNA"/>
</dbReference>
<reference evidence="1 2" key="1">
    <citation type="journal article" date="2018" name="Sci. Rep.">
        <title>Genomic signatures of local adaptation to the degree of environmental predictability in rotifers.</title>
        <authorList>
            <person name="Franch-Gras L."/>
            <person name="Hahn C."/>
            <person name="Garcia-Roger E.M."/>
            <person name="Carmona M.J."/>
            <person name="Serra M."/>
            <person name="Gomez A."/>
        </authorList>
    </citation>
    <scope>NUCLEOTIDE SEQUENCE [LARGE SCALE GENOMIC DNA]</scope>
    <source>
        <strain evidence="1">HYR1</strain>
    </source>
</reference>